<organism evidence="2 3">
    <name type="scientific">Penicillium canescens</name>
    <dbReference type="NCBI Taxonomy" id="5083"/>
    <lineage>
        <taxon>Eukaryota</taxon>
        <taxon>Fungi</taxon>
        <taxon>Dikarya</taxon>
        <taxon>Ascomycota</taxon>
        <taxon>Pezizomycotina</taxon>
        <taxon>Eurotiomycetes</taxon>
        <taxon>Eurotiomycetidae</taxon>
        <taxon>Eurotiales</taxon>
        <taxon>Aspergillaceae</taxon>
        <taxon>Penicillium</taxon>
    </lineage>
</organism>
<evidence type="ECO:0000313" key="2">
    <source>
        <dbReference type="EMBL" id="KAJ6043761.1"/>
    </source>
</evidence>
<comment type="caution">
    <text evidence="2">The sequence shown here is derived from an EMBL/GenBank/DDBJ whole genome shotgun (WGS) entry which is preliminary data.</text>
</comment>
<keyword evidence="3" id="KW-1185">Reference proteome</keyword>
<accession>A0AAD6IDS1</accession>
<dbReference type="AlphaFoldDB" id="A0AAD6IDS1"/>
<dbReference type="Proteomes" id="UP001219568">
    <property type="component" value="Unassembled WGS sequence"/>
</dbReference>
<sequence>MTASVMRKLEDVTQNQGTDEVDIPTPAEYRTHWAQKIDANAAFDLDLLHDPEVEPSESFSNTTDDVLLVDGFLFDMFDG</sequence>
<gene>
    <name evidence="2" type="ORF">N7460_005116</name>
</gene>
<evidence type="ECO:0000256" key="1">
    <source>
        <dbReference type="SAM" id="MobiDB-lite"/>
    </source>
</evidence>
<proteinExistence type="predicted"/>
<protein>
    <submittedName>
        <fullName evidence="2">Uncharacterized protein</fullName>
    </submittedName>
</protein>
<evidence type="ECO:0000313" key="3">
    <source>
        <dbReference type="Proteomes" id="UP001219568"/>
    </source>
</evidence>
<feature type="region of interest" description="Disordered" evidence="1">
    <location>
        <begin position="1"/>
        <end position="24"/>
    </location>
</feature>
<reference evidence="2" key="1">
    <citation type="journal article" date="2023" name="IMA Fungus">
        <title>Comparative genomic study of the Penicillium genus elucidates a diverse pangenome and 15 lateral gene transfer events.</title>
        <authorList>
            <person name="Petersen C."/>
            <person name="Sorensen T."/>
            <person name="Nielsen M.R."/>
            <person name="Sondergaard T.E."/>
            <person name="Sorensen J.L."/>
            <person name="Fitzpatrick D.A."/>
            <person name="Frisvad J.C."/>
            <person name="Nielsen K.L."/>
        </authorList>
    </citation>
    <scope>NUCLEOTIDE SEQUENCE</scope>
    <source>
        <strain evidence="2">IBT 15450</strain>
    </source>
</reference>
<reference evidence="2" key="2">
    <citation type="submission" date="2023-01" db="EMBL/GenBank/DDBJ databases">
        <authorList>
            <person name="Petersen C."/>
        </authorList>
    </citation>
    <scope>NUCLEOTIDE SEQUENCE</scope>
    <source>
        <strain evidence="2">IBT 15450</strain>
    </source>
</reference>
<dbReference type="EMBL" id="JAQJZL010000004">
    <property type="protein sequence ID" value="KAJ6043761.1"/>
    <property type="molecule type" value="Genomic_DNA"/>
</dbReference>
<name>A0AAD6IDS1_PENCN</name>